<dbReference type="InterPro" id="IPR012001">
    <property type="entry name" value="Thiamin_PyroP_enz_TPP-bd_dom"/>
</dbReference>
<feature type="domain" description="Thiamine pyrophosphate enzyme TPP-binding" evidence="5">
    <location>
        <begin position="428"/>
        <end position="576"/>
    </location>
</feature>
<dbReference type="InterPro" id="IPR045229">
    <property type="entry name" value="TPP_enz"/>
</dbReference>
<feature type="domain" description="Thiamine pyrophosphate enzyme N-terminal TPP-binding" evidence="6">
    <location>
        <begin position="19"/>
        <end position="130"/>
    </location>
</feature>
<reference evidence="8" key="1">
    <citation type="submission" date="2015-12" db="EMBL/GenBank/DDBJ databases">
        <title>FDA dAtabase for Regulatory Grade micrObial Sequences (FDA-ARGOS): Supporting development and validation of Infectious Disease Dx tests.</title>
        <authorList>
            <person name="Case J."/>
            <person name="Tallon L."/>
            <person name="Sadzewicz L."/>
            <person name="Sengamalay N."/>
            <person name="Ott S."/>
            <person name="Godinez A."/>
            <person name="Nagaraj S."/>
            <person name="Nadendla S."/>
            <person name="Sichtig H."/>
        </authorList>
    </citation>
    <scope>NUCLEOTIDE SEQUENCE [LARGE SCALE GENOMIC DNA]</scope>
    <source>
        <strain evidence="8">FDAARGOS_147</strain>
    </source>
</reference>
<feature type="domain" description="Thiamine pyrophosphate enzyme central" evidence="4">
    <location>
        <begin position="217"/>
        <end position="299"/>
    </location>
</feature>
<protein>
    <submittedName>
        <fullName evidence="7">Acetolactate synthase</fullName>
    </submittedName>
</protein>
<dbReference type="Gene3D" id="3.40.50.1220">
    <property type="entry name" value="TPP-binding domain"/>
    <property type="match status" value="1"/>
</dbReference>
<evidence type="ECO:0000256" key="3">
    <source>
        <dbReference type="RuleBase" id="RU362132"/>
    </source>
</evidence>
<dbReference type="GO" id="GO:0050660">
    <property type="term" value="F:flavin adenine dinucleotide binding"/>
    <property type="evidence" value="ECO:0007669"/>
    <property type="project" value="TreeGrafter"/>
</dbReference>
<dbReference type="Proteomes" id="UP000060602">
    <property type="component" value="Chromosome"/>
</dbReference>
<comment type="similarity">
    <text evidence="1 3">Belongs to the TPP enzyme family.</text>
</comment>
<name>A0A0X8P2H2_ALCXX</name>
<dbReference type="PANTHER" id="PTHR18968">
    <property type="entry name" value="THIAMINE PYROPHOSPHATE ENZYMES"/>
    <property type="match status" value="1"/>
</dbReference>
<dbReference type="Pfam" id="PF00205">
    <property type="entry name" value="TPP_enzyme_M"/>
    <property type="match status" value="1"/>
</dbReference>
<dbReference type="SUPFAM" id="SSF52467">
    <property type="entry name" value="DHS-like NAD/FAD-binding domain"/>
    <property type="match status" value="1"/>
</dbReference>
<dbReference type="Pfam" id="PF02775">
    <property type="entry name" value="TPP_enzyme_C"/>
    <property type="match status" value="1"/>
</dbReference>
<dbReference type="GO" id="GO:0009099">
    <property type="term" value="P:L-valine biosynthetic process"/>
    <property type="evidence" value="ECO:0007669"/>
    <property type="project" value="TreeGrafter"/>
</dbReference>
<dbReference type="AlphaFoldDB" id="A0A0X8P2H2"/>
<evidence type="ECO:0000313" key="7">
    <source>
        <dbReference type="EMBL" id="AMG38712.1"/>
    </source>
</evidence>
<dbReference type="GO" id="GO:0000287">
    <property type="term" value="F:magnesium ion binding"/>
    <property type="evidence" value="ECO:0007669"/>
    <property type="project" value="InterPro"/>
</dbReference>
<dbReference type="GO" id="GO:0003984">
    <property type="term" value="F:acetolactate synthase activity"/>
    <property type="evidence" value="ECO:0007669"/>
    <property type="project" value="TreeGrafter"/>
</dbReference>
<evidence type="ECO:0000259" key="4">
    <source>
        <dbReference type="Pfam" id="PF00205"/>
    </source>
</evidence>
<evidence type="ECO:0000259" key="6">
    <source>
        <dbReference type="Pfam" id="PF02776"/>
    </source>
</evidence>
<evidence type="ECO:0000259" key="5">
    <source>
        <dbReference type="Pfam" id="PF02775"/>
    </source>
</evidence>
<proteinExistence type="inferred from homology"/>
<dbReference type="InterPro" id="IPR029061">
    <property type="entry name" value="THDP-binding"/>
</dbReference>
<accession>A0A0X8P2H2</accession>
<dbReference type="InterPro" id="IPR029035">
    <property type="entry name" value="DHS-like_NAD/FAD-binding_dom"/>
</dbReference>
<dbReference type="GO" id="GO:0005948">
    <property type="term" value="C:acetolactate synthase complex"/>
    <property type="evidence" value="ECO:0007669"/>
    <property type="project" value="TreeGrafter"/>
</dbReference>
<sequence>MHTPTHAPSHQDTPPPEWGSDYLAALLRHLGLEYVALNPGASYRGLHDSLVNYLGDESPKMLTVLHEEHAVAIAHGYAKVTGRPMGAILHANVGLMHGSMAIFDAYCDRVPVMVFGATGPVDSARRRPWIDWLHTSKDQGALVRSFVKWDAEPYSLEGARDAVLRARQIATTQPQGPVYVCFDSALQEAPCADAPPLLPLARHAPPPRPGIADRLAREAAQRLHAARRPVILIGRVSRDEADWDRRVALAEHCAATVLTDFKVGAAFPTRHPLHGTTPSFFMADEGLQALREADVVLSLDWVDLAGTLRTAWGPAHTPAHVMQVSLDQVLHNGFGGEHQGLLGADTYLMCDPDEFVAQTLEALRDLGDARMAAADLPPEPDMAPQESGDAAEGMSLAVFSGTVSQHLRRHAPACLIRANLGWPGDAHPLAHPLDYLGYDGGGGIGSGPGMAVGAALGLRGTPRLPVAVLGDGDYLMGATALWTAVSYGIPLLVIVANNRSFFNDEVHQEKVAQIRSRPVENKWIGQRIEGPEIDLAGLARAQGALGWGPVRTADQLAQALDEAIAAVKAGKVAVIDARVAREYAKTMAKALGRGH</sequence>
<dbReference type="InterPro" id="IPR011766">
    <property type="entry name" value="TPP_enzyme_TPP-bd"/>
</dbReference>
<dbReference type="CDD" id="cd07035">
    <property type="entry name" value="TPP_PYR_POX_like"/>
    <property type="match status" value="1"/>
</dbReference>
<keyword evidence="2 3" id="KW-0786">Thiamine pyrophosphate</keyword>
<organism evidence="7 8">
    <name type="scientific">Alcaligenes xylosoxydans xylosoxydans</name>
    <name type="common">Achromobacter xylosoxidans</name>
    <dbReference type="NCBI Taxonomy" id="85698"/>
    <lineage>
        <taxon>Bacteria</taxon>
        <taxon>Pseudomonadati</taxon>
        <taxon>Pseudomonadota</taxon>
        <taxon>Betaproteobacteria</taxon>
        <taxon>Burkholderiales</taxon>
        <taxon>Alcaligenaceae</taxon>
        <taxon>Achromobacter</taxon>
    </lineage>
</organism>
<dbReference type="SUPFAM" id="SSF52518">
    <property type="entry name" value="Thiamin diphosphate-binding fold (THDP-binding)"/>
    <property type="match status" value="2"/>
</dbReference>
<dbReference type="RefSeq" id="WP_061073341.1">
    <property type="nucleotide sequence ID" value="NZ_CP014060.2"/>
</dbReference>
<evidence type="ECO:0000313" key="8">
    <source>
        <dbReference type="Proteomes" id="UP000060602"/>
    </source>
</evidence>
<dbReference type="PANTHER" id="PTHR18968:SF13">
    <property type="entry name" value="ACETOLACTATE SYNTHASE CATALYTIC SUBUNIT, MITOCHONDRIAL"/>
    <property type="match status" value="1"/>
</dbReference>
<gene>
    <name evidence="7" type="ORF">AL504_23385</name>
</gene>
<dbReference type="EMBL" id="CP014060">
    <property type="protein sequence ID" value="AMG38712.1"/>
    <property type="molecule type" value="Genomic_DNA"/>
</dbReference>
<evidence type="ECO:0000256" key="2">
    <source>
        <dbReference type="ARBA" id="ARBA00023052"/>
    </source>
</evidence>
<dbReference type="InterPro" id="IPR012000">
    <property type="entry name" value="Thiamin_PyroP_enz_cen_dom"/>
</dbReference>
<dbReference type="GO" id="GO:0030976">
    <property type="term" value="F:thiamine pyrophosphate binding"/>
    <property type="evidence" value="ECO:0007669"/>
    <property type="project" value="InterPro"/>
</dbReference>
<dbReference type="GO" id="GO:0009097">
    <property type="term" value="P:isoleucine biosynthetic process"/>
    <property type="evidence" value="ECO:0007669"/>
    <property type="project" value="TreeGrafter"/>
</dbReference>
<dbReference type="Pfam" id="PF02776">
    <property type="entry name" value="TPP_enzyme_N"/>
    <property type="match status" value="1"/>
</dbReference>
<evidence type="ECO:0000256" key="1">
    <source>
        <dbReference type="ARBA" id="ARBA00007812"/>
    </source>
</evidence>
<dbReference type="Gene3D" id="3.40.50.970">
    <property type="match status" value="2"/>
</dbReference>